<evidence type="ECO:0000313" key="5">
    <source>
        <dbReference type="Proteomes" id="UP000422736"/>
    </source>
</evidence>
<dbReference type="PRINTS" id="PR00689">
    <property type="entry name" value="ACOABINDINGP"/>
</dbReference>
<evidence type="ECO:0000256" key="2">
    <source>
        <dbReference type="ARBA" id="ARBA00023121"/>
    </source>
</evidence>
<feature type="domain" description="ACB" evidence="3">
    <location>
        <begin position="2"/>
        <end position="87"/>
    </location>
</feature>
<comment type="similarity">
    <text evidence="1">Belongs to the ACBP family.</text>
</comment>
<dbReference type="PROSITE" id="PS51228">
    <property type="entry name" value="ACB_2"/>
    <property type="match status" value="1"/>
</dbReference>
<keyword evidence="2" id="KW-0446">Lipid-binding</keyword>
<reference evidence="4 5" key="2">
    <citation type="submission" date="2019-11" db="EMBL/GenBank/DDBJ databases">
        <authorList>
            <person name="Lu H."/>
        </authorList>
    </citation>
    <scope>NUCLEOTIDE SEQUENCE [LARGE SCALE GENOMIC DNA]</scope>
    <source>
        <strain evidence="4 5">FIM1</strain>
    </source>
</reference>
<gene>
    <name evidence="4" type="primary">ACB1</name>
    <name evidence="4" type="ORF">FIM1_3281</name>
</gene>
<protein>
    <submittedName>
        <fullName evidence="4">Acyl-CoA-binding protein-ACBP</fullName>
    </submittedName>
</protein>
<evidence type="ECO:0000259" key="3">
    <source>
        <dbReference type="PROSITE" id="PS51228"/>
    </source>
</evidence>
<evidence type="ECO:0000313" key="4">
    <source>
        <dbReference type="EMBL" id="QGN16567.1"/>
    </source>
</evidence>
<name>A0ABX6EZP0_KLUMA</name>
<dbReference type="EMBL" id="CP015058">
    <property type="protein sequence ID" value="QGN16567.1"/>
    <property type="molecule type" value="Genomic_DNA"/>
</dbReference>
<dbReference type="Pfam" id="PF00887">
    <property type="entry name" value="ACBP"/>
    <property type="match status" value="1"/>
</dbReference>
<keyword evidence="5" id="KW-1185">Reference proteome</keyword>
<sequence length="87" mass="10037">MVSQLFEEKAKAVNELPSTPNNDELLKLYALYKQATVGDNNKPKPGMFNLKDRYKWDAWELLKGTSQEDAEQQYIELVDLLIKKYGA</sequence>
<dbReference type="SUPFAM" id="SSF47027">
    <property type="entry name" value="Acyl-CoA binding protein"/>
    <property type="match status" value="1"/>
</dbReference>
<dbReference type="InterPro" id="IPR000582">
    <property type="entry name" value="Acyl-CoA-binding_protein"/>
</dbReference>
<dbReference type="PANTHER" id="PTHR23310">
    <property type="entry name" value="ACYL-COA-BINDING PROTEIN, ACBP"/>
    <property type="match status" value="1"/>
</dbReference>
<dbReference type="Proteomes" id="UP000422736">
    <property type="component" value="Chromosome 5"/>
</dbReference>
<dbReference type="InterPro" id="IPR035984">
    <property type="entry name" value="Acyl-CoA-binding_sf"/>
</dbReference>
<dbReference type="InterPro" id="IPR014352">
    <property type="entry name" value="FERM/acyl-CoA-bd_prot_sf"/>
</dbReference>
<dbReference type="PANTHER" id="PTHR23310:SF62">
    <property type="entry name" value="ACYL-COA BINDING PROTEIN 1, ISOFORM A"/>
    <property type="match status" value="1"/>
</dbReference>
<dbReference type="Gene3D" id="1.20.80.10">
    <property type="match status" value="1"/>
</dbReference>
<dbReference type="CDD" id="cd00435">
    <property type="entry name" value="ACBP"/>
    <property type="match status" value="1"/>
</dbReference>
<evidence type="ECO:0000256" key="1">
    <source>
        <dbReference type="ARBA" id="ARBA00005567"/>
    </source>
</evidence>
<proteinExistence type="inferred from homology"/>
<organism evidence="4 5">
    <name type="scientific">Kluyveromyces marxianus</name>
    <name type="common">Yeast</name>
    <name type="synonym">Candida kefyr</name>
    <dbReference type="NCBI Taxonomy" id="4911"/>
    <lineage>
        <taxon>Eukaryota</taxon>
        <taxon>Fungi</taxon>
        <taxon>Dikarya</taxon>
        <taxon>Ascomycota</taxon>
        <taxon>Saccharomycotina</taxon>
        <taxon>Saccharomycetes</taxon>
        <taxon>Saccharomycetales</taxon>
        <taxon>Saccharomycetaceae</taxon>
        <taxon>Kluyveromyces</taxon>
    </lineage>
</organism>
<reference evidence="4 5" key="1">
    <citation type="submission" date="2016-03" db="EMBL/GenBank/DDBJ databases">
        <title>How can Kluyveromyces marxianus grow so fast - potential evolutionary course in Saccharomyces Complex revealed by comparative genomics.</title>
        <authorList>
            <person name="Mo W."/>
            <person name="Lu W."/>
            <person name="Yang X."/>
            <person name="Qi J."/>
            <person name="Lv H."/>
        </authorList>
    </citation>
    <scope>NUCLEOTIDE SEQUENCE [LARGE SCALE GENOMIC DNA]</scope>
    <source>
        <strain evidence="4 5">FIM1</strain>
    </source>
</reference>
<accession>A0ABX6EZP0</accession>